<dbReference type="EMBL" id="AMZN01000131">
    <property type="protein sequence ID" value="ELR68207.1"/>
    <property type="molecule type" value="Genomic_DNA"/>
</dbReference>
<dbReference type="AlphaFoldDB" id="L8JLD7"/>
<keyword evidence="2" id="KW-1185">Reference proteome</keyword>
<comment type="caution">
    <text evidence="1">The sequence shown here is derived from an EMBL/GenBank/DDBJ whole genome shotgun (WGS) entry which is preliminary data.</text>
</comment>
<proteinExistence type="predicted"/>
<sequence length="245" mass="29093">MDADLLPIKNLFPKIRQQIFHLISRFNITRARLPLLCNPFQKFVTVDLTTTVQWKLLQCCKRSRYHIRWKMCLQIAPKHLPFQWLLTDIKSVQALIFRNFFLHQYYSFLHRSVLLYRTGYLSELYPVTAKLDLIINPACELHRPIRQIIPQISCPVKPGVIYPVIFLKGLLARKTPYQVFLYTITASHHKGKLTDFNVAPAQFIQLLDQHQLVFPDIFSTADTQSFRSVHYLLTYFTVIYRYYRK</sequence>
<evidence type="ECO:0000313" key="2">
    <source>
        <dbReference type="Proteomes" id="UP000011135"/>
    </source>
</evidence>
<organism evidence="1 2">
    <name type="scientific">Fulvivirga imtechensis AK7</name>
    <dbReference type="NCBI Taxonomy" id="1237149"/>
    <lineage>
        <taxon>Bacteria</taxon>
        <taxon>Pseudomonadati</taxon>
        <taxon>Bacteroidota</taxon>
        <taxon>Cytophagia</taxon>
        <taxon>Cytophagales</taxon>
        <taxon>Fulvivirgaceae</taxon>
        <taxon>Fulvivirga</taxon>
    </lineage>
</organism>
<gene>
    <name evidence="1" type="ORF">C900_00658</name>
</gene>
<accession>L8JLD7</accession>
<protein>
    <submittedName>
        <fullName evidence="1">Uncharacterized protein</fullName>
    </submittedName>
</protein>
<name>L8JLD7_9BACT</name>
<reference evidence="1 2" key="1">
    <citation type="submission" date="2012-12" db="EMBL/GenBank/DDBJ databases">
        <title>Genome assembly of Fulvivirga imtechensis AK7.</title>
        <authorList>
            <person name="Nupur N."/>
            <person name="Khatri I."/>
            <person name="Kumar R."/>
            <person name="Subramanian S."/>
            <person name="Pinnaka A."/>
        </authorList>
    </citation>
    <scope>NUCLEOTIDE SEQUENCE [LARGE SCALE GENOMIC DNA]</scope>
    <source>
        <strain evidence="1 2">AK7</strain>
    </source>
</reference>
<evidence type="ECO:0000313" key="1">
    <source>
        <dbReference type="EMBL" id="ELR68207.1"/>
    </source>
</evidence>
<dbReference type="Proteomes" id="UP000011135">
    <property type="component" value="Unassembled WGS sequence"/>
</dbReference>